<organism evidence="6 7">
    <name type="scientific">Devosia aurantiaca</name>
    <dbReference type="NCBI Taxonomy" id="2714858"/>
    <lineage>
        <taxon>Bacteria</taxon>
        <taxon>Pseudomonadati</taxon>
        <taxon>Pseudomonadota</taxon>
        <taxon>Alphaproteobacteria</taxon>
        <taxon>Hyphomicrobiales</taxon>
        <taxon>Devosiaceae</taxon>
        <taxon>Devosia</taxon>
    </lineage>
</organism>
<dbReference type="InterPro" id="IPR036271">
    <property type="entry name" value="Tet_transcr_reg_TetR-rel_C_sf"/>
</dbReference>
<gene>
    <name evidence="6" type="ORF">G5575_04305</name>
</gene>
<dbReference type="InterPro" id="IPR041678">
    <property type="entry name" value="TetR_C_16"/>
</dbReference>
<dbReference type="SUPFAM" id="SSF48498">
    <property type="entry name" value="Tetracyclin repressor-like, C-terminal domain"/>
    <property type="match status" value="1"/>
</dbReference>
<dbReference type="PROSITE" id="PS01081">
    <property type="entry name" value="HTH_TETR_1"/>
    <property type="match status" value="1"/>
</dbReference>
<dbReference type="InterPro" id="IPR001647">
    <property type="entry name" value="HTH_TetR"/>
</dbReference>
<dbReference type="Gene3D" id="1.10.357.10">
    <property type="entry name" value="Tetracycline Repressor, domain 2"/>
    <property type="match status" value="1"/>
</dbReference>
<accession>A0A6M1SRK9</accession>
<evidence type="ECO:0000256" key="2">
    <source>
        <dbReference type="ARBA" id="ARBA00023125"/>
    </source>
</evidence>
<dbReference type="SUPFAM" id="SSF46689">
    <property type="entry name" value="Homeodomain-like"/>
    <property type="match status" value="1"/>
</dbReference>
<dbReference type="PRINTS" id="PR00455">
    <property type="entry name" value="HTHTETR"/>
</dbReference>
<evidence type="ECO:0000256" key="4">
    <source>
        <dbReference type="PROSITE-ProRule" id="PRU00335"/>
    </source>
</evidence>
<dbReference type="GO" id="GO:0000976">
    <property type="term" value="F:transcription cis-regulatory region binding"/>
    <property type="evidence" value="ECO:0007669"/>
    <property type="project" value="TreeGrafter"/>
</dbReference>
<dbReference type="GO" id="GO:0003700">
    <property type="term" value="F:DNA-binding transcription factor activity"/>
    <property type="evidence" value="ECO:0007669"/>
    <property type="project" value="TreeGrafter"/>
</dbReference>
<keyword evidence="3" id="KW-0804">Transcription</keyword>
<dbReference type="AlphaFoldDB" id="A0A6M1SRK9"/>
<proteinExistence type="predicted"/>
<evidence type="ECO:0000256" key="3">
    <source>
        <dbReference type="ARBA" id="ARBA00023163"/>
    </source>
</evidence>
<keyword evidence="2 4" id="KW-0238">DNA-binding</keyword>
<dbReference type="RefSeq" id="WP_164533237.1">
    <property type="nucleotide sequence ID" value="NZ_JAALFG010000001.1"/>
</dbReference>
<dbReference type="Proteomes" id="UP000474802">
    <property type="component" value="Unassembled WGS sequence"/>
</dbReference>
<reference evidence="6 7" key="2">
    <citation type="submission" date="2020-03" db="EMBL/GenBank/DDBJ databases">
        <title>Devosia chinhatensis sp. nov., isolated from a hexachlorocyclohexane (HCH) dump site in India.</title>
        <authorList>
            <person name="Kumar M."/>
            <person name="Lal R."/>
        </authorList>
    </citation>
    <scope>NUCLEOTIDE SEQUENCE [LARGE SCALE GENOMIC DNA]</scope>
    <source>
        <strain evidence="6 7">H239</strain>
    </source>
</reference>
<dbReference type="PANTHER" id="PTHR30055:SF234">
    <property type="entry name" value="HTH-TYPE TRANSCRIPTIONAL REGULATOR BETI"/>
    <property type="match status" value="1"/>
</dbReference>
<dbReference type="Pfam" id="PF17920">
    <property type="entry name" value="TetR_C_16"/>
    <property type="match status" value="1"/>
</dbReference>
<keyword evidence="7" id="KW-1185">Reference proteome</keyword>
<reference evidence="6 7" key="1">
    <citation type="submission" date="2020-02" db="EMBL/GenBank/DDBJ databases">
        <authorList>
            <person name="Khan S.A."/>
            <person name="Jeon C.O."/>
            <person name="Chun B.H."/>
        </authorList>
    </citation>
    <scope>NUCLEOTIDE SEQUENCE [LARGE SCALE GENOMIC DNA]</scope>
    <source>
        <strain evidence="6 7">H239</strain>
    </source>
</reference>
<keyword evidence="1" id="KW-0805">Transcription regulation</keyword>
<evidence type="ECO:0000259" key="5">
    <source>
        <dbReference type="PROSITE" id="PS50977"/>
    </source>
</evidence>
<evidence type="ECO:0000256" key="1">
    <source>
        <dbReference type="ARBA" id="ARBA00023015"/>
    </source>
</evidence>
<name>A0A6M1SRK9_9HYPH</name>
<dbReference type="PROSITE" id="PS50977">
    <property type="entry name" value="HTH_TETR_2"/>
    <property type="match status" value="1"/>
</dbReference>
<dbReference type="InterPro" id="IPR050109">
    <property type="entry name" value="HTH-type_TetR-like_transc_reg"/>
</dbReference>
<comment type="caution">
    <text evidence="6">The sequence shown here is derived from an EMBL/GenBank/DDBJ whole genome shotgun (WGS) entry which is preliminary data.</text>
</comment>
<dbReference type="InterPro" id="IPR023772">
    <property type="entry name" value="DNA-bd_HTH_TetR-type_CS"/>
</dbReference>
<evidence type="ECO:0000313" key="7">
    <source>
        <dbReference type="Proteomes" id="UP000474802"/>
    </source>
</evidence>
<evidence type="ECO:0000313" key="6">
    <source>
        <dbReference type="EMBL" id="NGP17013.1"/>
    </source>
</evidence>
<feature type="DNA-binding region" description="H-T-H motif" evidence="4">
    <location>
        <begin position="28"/>
        <end position="47"/>
    </location>
</feature>
<dbReference type="EMBL" id="JAALFG010000001">
    <property type="protein sequence ID" value="NGP17013.1"/>
    <property type="molecule type" value="Genomic_DNA"/>
</dbReference>
<feature type="domain" description="HTH tetR-type" evidence="5">
    <location>
        <begin position="5"/>
        <end position="65"/>
    </location>
</feature>
<protein>
    <submittedName>
        <fullName evidence="6">TetR/AcrR family transcriptional regulator</fullName>
    </submittedName>
</protein>
<dbReference type="Pfam" id="PF00440">
    <property type="entry name" value="TetR_N"/>
    <property type="match status" value="1"/>
</dbReference>
<dbReference type="InterPro" id="IPR009057">
    <property type="entry name" value="Homeodomain-like_sf"/>
</dbReference>
<dbReference type="PANTHER" id="PTHR30055">
    <property type="entry name" value="HTH-TYPE TRANSCRIPTIONAL REGULATOR RUTR"/>
    <property type="match status" value="1"/>
</dbReference>
<sequence length="185" mass="20348">MRDAIATQERLLLAARRRFADQGFELTTVREIADDAGVNVALISRYFGGKEDLFARAVAIDLQLPDLSAVPQEQIGARLVEHFFRRWEGEPADDLLRVLVRTAATHPAAAARVADIFDSQVRPLVAMLAGDGEAAQRASLVATQVLGLAYCRYVLSLKSNELTRASTHRMIGETIQRYLFAPLAA</sequence>
<dbReference type="Gene3D" id="1.10.10.60">
    <property type="entry name" value="Homeodomain-like"/>
    <property type="match status" value="1"/>
</dbReference>